<dbReference type="InterPro" id="IPR014729">
    <property type="entry name" value="Rossmann-like_a/b/a_fold"/>
</dbReference>
<proteinExistence type="predicted"/>
<protein>
    <recommendedName>
        <fullName evidence="2">Phosphopantetheine adenylyltransferase</fullName>
        <ecNumber evidence="1">2.7.7.3</ecNumber>
    </recommendedName>
</protein>
<evidence type="ECO:0000256" key="1">
    <source>
        <dbReference type="ARBA" id="ARBA00012392"/>
    </source>
</evidence>
<dbReference type="Gene3D" id="1.10.3210.10">
    <property type="entry name" value="Hypothetical protein af1432"/>
    <property type="match status" value="1"/>
</dbReference>
<dbReference type="NCBIfam" id="TIGR00125">
    <property type="entry name" value="cyt_tran_rel"/>
    <property type="match status" value="1"/>
</dbReference>
<organism evidence="9 10">
    <name type="scientific">Xanthocytophaga agilis</name>
    <dbReference type="NCBI Taxonomy" id="3048010"/>
    <lineage>
        <taxon>Bacteria</taxon>
        <taxon>Pseudomonadati</taxon>
        <taxon>Bacteroidota</taxon>
        <taxon>Cytophagia</taxon>
        <taxon>Cytophagales</taxon>
        <taxon>Rhodocytophagaceae</taxon>
        <taxon>Xanthocytophaga</taxon>
    </lineage>
</organism>
<keyword evidence="5" id="KW-0173">Coenzyme A biosynthesis</keyword>
<dbReference type="SUPFAM" id="SSF109604">
    <property type="entry name" value="HD-domain/PDEase-like"/>
    <property type="match status" value="1"/>
</dbReference>
<dbReference type="Gene3D" id="3.40.50.620">
    <property type="entry name" value="HUPs"/>
    <property type="match status" value="1"/>
</dbReference>
<gene>
    <name evidence="9" type="ORF">QNI22_01585</name>
</gene>
<reference evidence="9" key="1">
    <citation type="submission" date="2023-05" db="EMBL/GenBank/DDBJ databases">
        <authorList>
            <person name="Zhang X."/>
        </authorList>
    </citation>
    <scope>NUCLEOTIDE SEQUENCE</scope>
    <source>
        <strain evidence="9">BD1B2-1</strain>
    </source>
</reference>
<evidence type="ECO:0000256" key="2">
    <source>
        <dbReference type="ARBA" id="ARBA00013868"/>
    </source>
</evidence>
<dbReference type="EMBL" id="JASJOU010000001">
    <property type="protein sequence ID" value="MDJ1499314.1"/>
    <property type="molecule type" value="Genomic_DNA"/>
</dbReference>
<dbReference type="RefSeq" id="WP_314508839.1">
    <property type="nucleotide sequence ID" value="NZ_JASJOU010000001.1"/>
</dbReference>
<dbReference type="CDD" id="cd00077">
    <property type="entry name" value="HDc"/>
    <property type="match status" value="1"/>
</dbReference>
<dbReference type="InterPro" id="IPR001980">
    <property type="entry name" value="PPAT"/>
</dbReference>
<feature type="domain" description="Cytidyltransferase-like" evidence="7">
    <location>
        <begin position="196"/>
        <end position="320"/>
    </location>
</feature>
<comment type="catalytic activity">
    <reaction evidence="6">
        <text>(R)-4'-phosphopantetheine + ATP + H(+) = 3'-dephospho-CoA + diphosphate</text>
        <dbReference type="Rhea" id="RHEA:19801"/>
        <dbReference type="ChEBI" id="CHEBI:15378"/>
        <dbReference type="ChEBI" id="CHEBI:30616"/>
        <dbReference type="ChEBI" id="CHEBI:33019"/>
        <dbReference type="ChEBI" id="CHEBI:57328"/>
        <dbReference type="ChEBI" id="CHEBI:61723"/>
        <dbReference type="EC" id="2.7.7.3"/>
    </reaction>
</comment>
<accession>A0AAE3R0X1</accession>
<dbReference type="SUPFAM" id="SSF52374">
    <property type="entry name" value="Nucleotidylyl transferase"/>
    <property type="match status" value="1"/>
</dbReference>
<dbReference type="PRINTS" id="PR01020">
    <property type="entry name" value="LPSBIOSNTHSS"/>
</dbReference>
<dbReference type="InterPro" id="IPR009218">
    <property type="entry name" value="HD_phosphohydro"/>
</dbReference>
<dbReference type="PANTHER" id="PTHR21174:SF0">
    <property type="entry name" value="HD PHOSPHOHYDROLASE FAMILY PROTEIN-RELATED"/>
    <property type="match status" value="1"/>
</dbReference>
<keyword evidence="3" id="KW-0963">Cytoplasm</keyword>
<evidence type="ECO:0000256" key="6">
    <source>
        <dbReference type="ARBA" id="ARBA00029346"/>
    </source>
</evidence>
<dbReference type="InterPro" id="IPR003607">
    <property type="entry name" value="HD/PDEase_dom"/>
</dbReference>
<dbReference type="EC" id="2.7.7.3" evidence="1"/>
<evidence type="ECO:0000256" key="5">
    <source>
        <dbReference type="ARBA" id="ARBA00022993"/>
    </source>
</evidence>
<dbReference type="PANTHER" id="PTHR21174">
    <property type="match status" value="1"/>
</dbReference>
<dbReference type="GO" id="GO:0004595">
    <property type="term" value="F:pantetheine-phosphate adenylyltransferase activity"/>
    <property type="evidence" value="ECO:0007669"/>
    <property type="project" value="UniProtKB-EC"/>
</dbReference>
<keyword evidence="10" id="KW-1185">Reference proteome</keyword>
<name>A0AAE3R0X1_9BACT</name>
<evidence type="ECO:0000259" key="8">
    <source>
        <dbReference type="Pfam" id="PF01966"/>
    </source>
</evidence>
<evidence type="ECO:0000256" key="3">
    <source>
        <dbReference type="ARBA" id="ARBA00022490"/>
    </source>
</evidence>
<evidence type="ECO:0000259" key="7">
    <source>
        <dbReference type="Pfam" id="PF01467"/>
    </source>
</evidence>
<dbReference type="AlphaFoldDB" id="A0AAE3R0X1"/>
<evidence type="ECO:0000313" key="10">
    <source>
        <dbReference type="Proteomes" id="UP001232063"/>
    </source>
</evidence>
<dbReference type="GO" id="GO:0015937">
    <property type="term" value="P:coenzyme A biosynthetic process"/>
    <property type="evidence" value="ECO:0007669"/>
    <property type="project" value="UniProtKB-KW"/>
</dbReference>
<dbReference type="InterPro" id="IPR004821">
    <property type="entry name" value="Cyt_trans-like"/>
</dbReference>
<keyword evidence="9" id="KW-0548">Nucleotidyltransferase</keyword>
<comment type="caution">
    <text evidence="9">The sequence shown here is derived from an EMBL/GenBank/DDBJ whole genome shotgun (WGS) entry which is preliminary data.</text>
</comment>
<sequence length="340" mass="40114">MSSYLFEYTSYSNFFEKYQISPAGVERLQYSWNEPHRFYHTEKHLSFLIDRIERSSLSEEDKDKLRLTAFFHDVVYDPTAQDNEERSAEILKEITQHPVTEEIVEMILDTKTHKPRTELSRQFVDWDMAVVSDSDFTQLMEWERGVFKEFQFVDYSMYKMGRLALLDEWTRTYPNNSQNLQNLMSYLMHHRPRVGVYPGSFNPLHNGHLNILHKAEKIFDKVIIAQGINPEKDAQETNITQLNVFKYRQTEKFPGLLTDYLSKKEIDCDITLVRGLRNGDDLDYEVNQLRFMEDMKPDIKVIFIRCDKQFEHISSSAIRNLEKIGKGLGHKYVPNGGLVK</sequence>
<dbReference type="Pfam" id="PF01966">
    <property type="entry name" value="HD"/>
    <property type="match status" value="1"/>
</dbReference>
<dbReference type="Pfam" id="PF01467">
    <property type="entry name" value="CTP_transf_like"/>
    <property type="match status" value="1"/>
</dbReference>
<evidence type="ECO:0000313" key="9">
    <source>
        <dbReference type="EMBL" id="MDJ1499314.1"/>
    </source>
</evidence>
<dbReference type="InterPro" id="IPR006674">
    <property type="entry name" value="HD_domain"/>
</dbReference>
<evidence type="ECO:0000256" key="4">
    <source>
        <dbReference type="ARBA" id="ARBA00022842"/>
    </source>
</evidence>
<keyword evidence="4" id="KW-0460">Magnesium</keyword>
<feature type="domain" description="HD" evidence="8">
    <location>
        <begin position="53"/>
        <end position="110"/>
    </location>
</feature>
<keyword evidence="9" id="KW-0808">Transferase</keyword>
<dbReference type="Proteomes" id="UP001232063">
    <property type="component" value="Unassembled WGS sequence"/>
</dbReference>